<dbReference type="Gene3D" id="3.40.50.10140">
    <property type="entry name" value="Toll/interleukin-1 receptor homology (TIR) domain"/>
    <property type="match status" value="1"/>
</dbReference>
<evidence type="ECO:0000313" key="10">
    <source>
        <dbReference type="EMBL" id="PWA84286.1"/>
    </source>
</evidence>
<dbReference type="OrthoDB" id="1357022at2759"/>
<evidence type="ECO:0000313" key="11">
    <source>
        <dbReference type="Proteomes" id="UP000245207"/>
    </source>
</evidence>
<dbReference type="Gene3D" id="3.80.10.10">
    <property type="entry name" value="Ribonuclease Inhibitor"/>
    <property type="match status" value="1"/>
</dbReference>
<dbReference type="Pfam" id="PF00931">
    <property type="entry name" value="NB-ARC"/>
    <property type="match status" value="1"/>
</dbReference>
<keyword evidence="1" id="KW-0433">Leucine-rich repeat</keyword>
<comment type="caution">
    <text evidence="10">The sequence shown here is derived from an EMBL/GenBank/DDBJ whole genome shotgun (WGS) entry which is preliminary data.</text>
</comment>
<dbReference type="Gene3D" id="3.40.50.300">
    <property type="entry name" value="P-loop containing nucleotide triphosphate hydrolases"/>
    <property type="match status" value="1"/>
</dbReference>
<proteinExistence type="predicted"/>
<dbReference type="Proteomes" id="UP000245207">
    <property type="component" value="Unassembled WGS sequence"/>
</dbReference>
<sequence length="1168" mass="133952">MALLSALVSKLLEELTSKVIEQVGLLWLWGRENDLSDLENTVKQTQGVLYEAEKKQTTQKHVEDWLRTLRSASLEAEKVIDKAKTEAMIQRMQGEMGWKNKVRRTFFNSHYNPQNMAHRVKNARKKLEDIVAYGSKFQLFPNTTSEDDAGIGAENSNRETSSLMSNLLWSERVGLPHKVKNARAEKYLKLIEENWHSRAWRIDGFGRYIYYIGELSWCIELREKLLRRNLCILDLGVYGNDYFFLRSSGTWIAHKVKNARKKFEVDKENGIRRGDDDVRVKKRFSFAIMLMLMLMLFIYCFYSMASSSNSSAPNSSVENSFKYDVFLSFRGVDTRKNFVGHLYEALKLKGIETYKDDETIEQGKRINDQLLKAIEESRFYIIVFSKNYASSSWCLNELVKIMECQKMTEHTAFPVFYGVQPTHVRKQNGPVGEAFSKHENQEAAGKWRDAMKELADLNGWDLANRDESKLIQKIVHHIFIKKYSTLSNADEKLVGMETRINDVLSSLEIGSEDVRMIGIKGIGGGGKTTLARAVYDRISTMFEEKTFVENVREVSQPSLSGLKELQKQILEDVLHKKDITFSGVQDGKNMLKATMRCRKMLVILDDVDHIEQLEALAGSSDWFKSGSRIIITTRDEQVLLAHGVSMNFVHDVNLLSHEEAICLFSRYAFRNEIPIQGYEELSGQVVQYADGLPLTIKVLGSFLCGKDKLEWQDAIDRLKKIPLKETQKKIQLSYISLEDEHKEIFLDIACILKGQHKQKAIRILESNGFHAIIGLKVLEQRSLITISKCGVLGMHDHIEEMGKNIVRREHPDEPHKHSRLWNTEEIEDILANDMGTEETKSIKLDMPRGNLRSLMKGLGKMKKLRYLEVNFAYYDTESDASQLDESTQYFPNSLKYLKCERYPFLNLPRTFQANNLVGLEMKCSRMVQFWEEGEKKNLQKLKFLSLSDSELTTFDFRITPNLEELYLENSDELEELCVPGCQKLKYLDVSDSKSITFDLGLTPNLETLSLFVCTRFVKLKVPVECPNLKYLNLRKSRLRSRSLDLQYSDELVETNAPFGCLKHLKGLYVTACCRLGKLPKDIGQSLVITDTGISHLPQSIFGLKGLLIIASSELLQLYNFPSEIETTHGSLSIRSHQRLIDILHPTAQTIDSLMQLELCAGVHVEVKL</sequence>
<reference evidence="10 11" key="1">
    <citation type="journal article" date="2018" name="Mol. Plant">
        <title>The genome of Artemisia annua provides insight into the evolution of Asteraceae family and artemisinin biosynthesis.</title>
        <authorList>
            <person name="Shen Q."/>
            <person name="Zhang L."/>
            <person name="Liao Z."/>
            <person name="Wang S."/>
            <person name="Yan T."/>
            <person name="Shi P."/>
            <person name="Liu M."/>
            <person name="Fu X."/>
            <person name="Pan Q."/>
            <person name="Wang Y."/>
            <person name="Lv Z."/>
            <person name="Lu X."/>
            <person name="Zhang F."/>
            <person name="Jiang W."/>
            <person name="Ma Y."/>
            <person name="Chen M."/>
            <person name="Hao X."/>
            <person name="Li L."/>
            <person name="Tang Y."/>
            <person name="Lv G."/>
            <person name="Zhou Y."/>
            <person name="Sun X."/>
            <person name="Brodelius P.E."/>
            <person name="Rose J.K.C."/>
            <person name="Tang K."/>
        </authorList>
    </citation>
    <scope>NUCLEOTIDE SEQUENCE [LARGE SCALE GENOMIC DNA]</scope>
    <source>
        <strain evidence="11">cv. Huhao1</strain>
        <tissue evidence="10">Leaf</tissue>
    </source>
</reference>
<dbReference type="SMART" id="SM00255">
    <property type="entry name" value="TIR"/>
    <property type="match status" value="1"/>
</dbReference>
<feature type="domain" description="TIR" evidence="9">
    <location>
        <begin position="321"/>
        <end position="482"/>
    </location>
</feature>
<dbReference type="EMBL" id="PKPP01001244">
    <property type="protein sequence ID" value="PWA84286.1"/>
    <property type="molecule type" value="Genomic_DNA"/>
</dbReference>
<evidence type="ECO:0000259" key="9">
    <source>
        <dbReference type="PROSITE" id="PS50104"/>
    </source>
</evidence>
<dbReference type="PANTHER" id="PTHR11017:SF544">
    <property type="entry name" value="ADP-RIBOSYL CYCLASE_CYCLIC ADP-RIBOSE HYDROLASE"/>
    <property type="match status" value="1"/>
</dbReference>
<accession>A0A2U1PEV7</accession>
<evidence type="ECO:0000256" key="4">
    <source>
        <dbReference type="ARBA" id="ARBA00022821"/>
    </source>
</evidence>
<dbReference type="GO" id="GO:0005840">
    <property type="term" value="C:ribosome"/>
    <property type="evidence" value="ECO:0007669"/>
    <property type="project" value="UniProtKB-KW"/>
</dbReference>
<organism evidence="10 11">
    <name type="scientific">Artemisia annua</name>
    <name type="common">Sweet wormwood</name>
    <dbReference type="NCBI Taxonomy" id="35608"/>
    <lineage>
        <taxon>Eukaryota</taxon>
        <taxon>Viridiplantae</taxon>
        <taxon>Streptophyta</taxon>
        <taxon>Embryophyta</taxon>
        <taxon>Tracheophyta</taxon>
        <taxon>Spermatophyta</taxon>
        <taxon>Magnoliopsida</taxon>
        <taxon>eudicotyledons</taxon>
        <taxon>Gunneridae</taxon>
        <taxon>Pentapetalae</taxon>
        <taxon>asterids</taxon>
        <taxon>campanulids</taxon>
        <taxon>Asterales</taxon>
        <taxon>Asteraceae</taxon>
        <taxon>Asteroideae</taxon>
        <taxon>Anthemideae</taxon>
        <taxon>Artemisiinae</taxon>
        <taxon>Artemisia</taxon>
    </lineage>
</organism>
<dbReference type="GO" id="GO:0051707">
    <property type="term" value="P:response to other organism"/>
    <property type="evidence" value="ECO:0007669"/>
    <property type="project" value="UniProtKB-ARBA"/>
</dbReference>
<dbReference type="Gene3D" id="3.30.70.600">
    <property type="entry name" value="Ribosomal protein S10 domain"/>
    <property type="match status" value="1"/>
</dbReference>
<keyword evidence="6" id="KW-0520">NAD</keyword>
<dbReference type="Gene3D" id="1.20.5.4130">
    <property type="match status" value="1"/>
</dbReference>
<keyword evidence="10" id="KW-0675">Receptor</keyword>
<evidence type="ECO:0000256" key="8">
    <source>
        <dbReference type="SAM" id="Phobius"/>
    </source>
</evidence>
<dbReference type="Pfam" id="PF01582">
    <property type="entry name" value="TIR"/>
    <property type="match status" value="1"/>
</dbReference>
<evidence type="ECO:0000256" key="1">
    <source>
        <dbReference type="ARBA" id="ARBA00022614"/>
    </source>
</evidence>
<dbReference type="GO" id="GO:0006952">
    <property type="term" value="P:defense response"/>
    <property type="evidence" value="ECO:0007669"/>
    <property type="project" value="UniProtKB-KW"/>
</dbReference>
<evidence type="ECO:0000256" key="7">
    <source>
        <dbReference type="ARBA" id="ARBA00023274"/>
    </source>
</evidence>
<dbReference type="Gene3D" id="1.10.8.430">
    <property type="entry name" value="Helical domain of apoptotic protease-activating factors"/>
    <property type="match status" value="1"/>
</dbReference>
<dbReference type="InterPro" id="IPR000157">
    <property type="entry name" value="TIR_dom"/>
</dbReference>
<evidence type="ECO:0000256" key="5">
    <source>
        <dbReference type="ARBA" id="ARBA00022980"/>
    </source>
</evidence>
<dbReference type="GO" id="GO:0043531">
    <property type="term" value="F:ADP binding"/>
    <property type="evidence" value="ECO:0007669"/>
    <property type="project" value="InterPro"/>
</dbReference>
<dbReference type="InterPro" id="IPR036838">
    <property type="entry name" value="Ribosomal_uS10_dom_sf"/>
</dbReference>
<dbReference type="InterPro" id="IPR002182">
    <property type="entry name" value="NB-ARC"/>
</dbReference>
<dbReference type="SUPFAM" id="SSF52200">
    <property type="entry name" value="Toll/Interleukin receptor TIR domain"/>
    <property type="match status" value="1"/>
</dbReference>
<gene>
    <name evidence="10" type="ORF">CTI12_AA160510</name>
</gene>
<dbReference type="SUPFAM" id="SSF52540">
    <property type="entry name" value="P-loop containing nucleoside triphosphate hydrolases"/>
    <property type="match status" value="1"/>
</dbReference>
<evidence type="ECO:0000256" key="2">
    <source>
        <dbReference type="ARBA" id="ARBA00022737"/>
    </source>
</evidence>
<dbReference type="InterPro" id="IPR027486">
    <property type="entry name" value="Ribosomal_uS10_dom"/>
</dbReference>
<dbReference type="GO" id="GO:0007165">
    <property type="term" value="P:signal transduction"/>
    <property type="evidence" value="ECO:0007669"/>
    <property type="project" value="InterPro"/>
</dbReference>
<dbReference type="InterPro" id="IPR032675">
    <property type="entry name" value="LRR_dom_sf"/>
</dbReference>
<dbReference type="Pfam" id="PF18052">
    <property type="entry name" value="Rx_N"/>
    <property type="match status" value="1"/>
</dbReference>
<keyword evidence="4" id="KW-0611">Plant defense</keyword>
<dbReference type="FunFam" id="3.40.50.10140:FF:000007">
    <property type="entry name" value="Disease resistance protein (TIR-NBS-LRR class)"/>
    <property type="match status" value="1"/>
</dbReference>
<dbReference type="InterPro" id="IPR041118">
    <property type="entry name" value="Rx_N"/>
</dbReference>
<keyword evidence="5" id="KW-0689">Ribosomal protein</keyword>
<dbReference type="InterPro" id="IPR036390">
    <property type="entry name" value="WH_DNA-bd_sf"/>
</dbReference>
<dbReference type="InterPro" id="IPR042197">
    <property type="entry name" value="Apaf_helical"/>
</dbReference>
<dbReference type="PROSITE" id="PS50104">
    <property type="entry name" value="TIR"/>
    <property type="match status" value="1"/>
</dbReference>
<dbReference type="AlphaFoldDB" id="A0A2U1PEV7"/>
<feature type="transmembrane region" description="Helical" evidence="8">
    <location>
        <begin position="284"/>
        <end position="305"/>
    </location>
</feature>
<keyword evidence="8" id="KW-0472">Membrane</keyword>
<dbReference type="InterPro" id="IPR035897">
    <property type="entry name" value="Toll_tir_struct_dom_sf"/>
</dbReference>
<dbReference type="Pfam" id="PF00338">
    <property type="entry name" value="Ribosomal_S10"/>
    <property type="match status" value="1"/>
</dbReference>
<dbReference type="InterPro" id="IPR058192">
    <property type="entry name" value="WHD_ROQ1-like"/>
</dbReference>
<keyword evidence="8" id="KW-1133">Transmembrane helix</keyword>
<dbReference type="GO" id="GO:1990904">
    <property type="term" value="C:ribonucleoprotein complex"/>
    <property type="evidence" value="ECO:0007669"/>
    <property type="project" value="UniProtKB-KW"/>
</dbReference>
<dbReference type="Pfam" id="PF23282">
    <property type="entry name" value="WHD_ROQ1"/>
    <property type="match status" value="1"/>
</dbReference>
<dbReference type="SUPFAM" id="SSF52047">
    <property type="entry name" value="RNI-like"/>
    <property type="match status" value="1"/>
</dbReference>
<keyword evidence="11" id="KW-1185">Reference proteome</keyword>
<evidence type="ECO:0000256" key="6">
    <source>
        <dbReference type="ARBA" id="ARBA00023027"/>
    </source>
</evidence>
<name>A0A2U1PEV7_ARTAN</name>
<dbReference type="SUPFAM" id="SSF54999">
    <property type="entry name" value="Ribosomal protein S10"/>
    <property type="match status" value="1"/>
</dbReference>
<dbReference type="PANTHER" id="PTHR11017">
    <property type="entry name" value="LEUCINE-RICH REPEAT-CONTAINING PROTEIN"/>
    <property type="match status" value="1"/>
</dbReference>
<keyword evidence="7" id="KW-0687">Ribonucleoprotein</keyword>
<dbReference type="InterPro" id="IPR044974">
    <property type="entry name" value="Disease_R_plants"/>
</dbReference>
<dbReference type="InterPro" id="IPR027417">
    <property type="entry name" value="P-loop_NTPase"/>
</dbReference>
<evidence type="ECO:0000256" key="3">
    <source>
        <dbReference type="ARBA" id="ARBA00022741"/>
    </source>
</evidence>
<keyword evidence="2" id="KW-0677">Repeat</keyword>
<keyword evidence="8" id="KW-0812">Transmembrane</keyword>
<protein>
    <submittedName>
        <fullName evidence="10">Toll/interleukin-1 receptor (TIR) domain-containing protein</fullName>
    </submittedName>
</protein>
<dbReference type="PRINTS" id="PR00364">
    <property type="entry name" value="DISEASERSIST"/>
</dbReference>
<keyword evidence="3" id="KW-0547">Nucleotide-binding</keyword>
<dbReference type="SUPFAM" id="SSF46785">
    <property type="entry name" value="Winged helix' DNA-binding domain"/>
    <property type="match status" value="1"/>
</dbReference>